<comment type="caution">
    <text evidence="2">The sequence shown here is derived from an EMBL/GenBank/DDBJ whole genome shotgun (WGS) entry which is preliminary data.</text>
</comment>
<proteinExistence type="predicted"/>
<dbReference type="EMBL" id="JAOTOJ010000002">
    <property type="protein sequence ID" value="KAK9408503.1"/>
    <property type="molecule type" value="Genomic_DNA"/>
</dbReference>
<reference evidence="2 3" key="1">
    <citation type="journal article" date="2024" name="Proc. Natl. Acad. Sci. U.S.A.">
        <title>The genetic regulatory architecture and epigenomic basis for age-related changes in rattlesnake venom.</title>
        <authorList>
            <person name="Hogan M.P."/>
            <person name="Holding M.L."/>
            <person name="Nystrom G.S."/>
            <person name="Colston T.J."/>
            <person name="Bartlett D.A."/>
            <person name="Mason A.J."/>
            <person name="Ellsworth S.A."/>
            <person name="Rautsaw R.M."/>
            <person name="Lawrence K.C."/>
            <person name="Strickland J.L."/>
            <person name="He B."/>
            <person name="Fraser P."/>
            <person name="Margres M.J."/>
            <person name="Gilbert D.M."/>
            <person name="Gibbs H.L."/>
            <person name="Parkinson C.L."/>
            <person name="Rokyta D.R."/>
        </authorList>
    </citation>
    <scope>NUCLEOTIDE SEQUENCE [LARGE SCALE GENOMIC DNA]</scope>
    <source>
        <strain evidence="2">DRR0105</strain>
    </source>
</reference>
<evidence type="ECO:0000313" key="3">
    <source>
        <dbReference type="Proteomes" id="UP001474421"/>
    </source>
</evidence>
<evidence type="ECO:0000256" key="1">
    <source>
        <dbReference type="SAM" id="MobiDB-lite"/>
    </source>
</evidence>
<organism evidence="2 3">
    <name type="scientific">Crotalus adamanteus</name>
    <name type="common">Eastern diamondback rattlesnake</name>
    <dbReference type="NCBI Taxonomy" id="8729"/>
    <lineage>
        <taxon>Eukaryota</taxon>
        <taxon>Metazoa</taxon>
        <taxon>Chordata</taxon>
        <taxon>Craniata</taxon>
        <taxon>Vertebrata</taxon>
        <taxon>Euteleostomi</taxon>
        <taxon>Lepidosauria</taxon>
        <taxon>Squamata</taxon>
        <taxon>Bifurcata</taxon>
        <taxon>Unidentata</taxon>
        <taxon>Episquamata</taxon>
        <taxon>Toxicofera</taxon>
        <taxon>Serpentes</taxon>
        <taxon>Colubroidea</taxon>
        <taxon>Viperidae</taxon>
        <taxon>Crotalinae</taxon>
        <taxon>Crotalus</taxon>
    </lineage>
</organism>
<sequence>MASWRNFQSCPNAHSSSRTICSFSNS</sequence>
<evidence type="ECO:0000313" key="2">
    <source>
        <dbReference type="EMBL" id="KAK9408503.1"/>
    </source>
</evidence>
<keyword evidence="3" id="KW-1185">Reference proteome</keyword>
<dbReference type="AlphaFoldDB" id="A0AAW1C2E9"/>
<feature type="region of interest" description="Disordered" evidence="1">
    <location>
        <begin position="1"/>
        <end position="26"/>
    </location>
</feature>
<accession>A0AAW1C2E9</accession>
<gene>
    <name evidence="2" type="ORF">NXF25_007277</name>
</gene>
<protein>
    <submittedName>
        <fullName evidence="2">Uncharacterized protein</fullName>
    </submittedName>
</protein>
<name>A0AAW1C2E9_CROAD</name>
<dbReference type="Proteomes" id="UP001474421">
    <property type="component" value="Unassembled WGS sequence"/>
</dbReference>